<evidence type="ECO:0000256" key="1">
    <source>
        <dbReference type="ARBA" id="ARBA00004651"/>
    </source>
</evidence>
<keyword evidence="3" id="KW-0813">Transport</keyword>
<dbReference type="KEGG" id="shaw:CEB94_04670"/>
<gene>
    <name evidence="9" type="ORF">CEB94_04670</name>
</gene>
<evidence type="ECO:0000313" key="9">
    <source>
        <dbReference type="EMBL" id="QCD54229.1"/>
    </source>
</evidence>
<accession>A0A6G5R8S7</accession>
<protein>
    <submittedName>
        <fullName evidence="9">Branched-chain amino acid ABC transporter permease</fullName>
    </submittedName>
</protein>
<dbReference type="InterPro" id="IPR011606">
    <property type="entry name" value="Brnchd-chn_aa_trnsp_permease"/>
</dbReference>
<feature type="transmembrane region" description="Helical" evidence="8">
    <location>
        <begin position="172"/>
        <end position="191"/>
    </location>
</feature>
<dbReference type="AlphaFoldDB" id="A0A6G5R8S7"/>
<dbReference type="Pfam" id="PF03591">
    <property type="entry name" value="AzlC"/>
    <property type="match status" value="1"/>
</dbReference>
<sequence>MSLKSPVLATTEQSPSSQQPGQVRLAVTHSLPAVLGVIPMGVAFGVLVTHSGLEWWWATVFATVVFAGSLEFLLIGLVTAMAPLSQVAVTALLVNFRHVFYALSFPMHRIHGPLAKTYSTFTLTDEAWALTTAPEAQFWSRRRILAIQATFQVNWVGSVTLGALGGGLVPDSLVGLQFAVIAFFLVLAIDAIRATRSVPIPLAAVVSALIGHGLFGTQMLVPALAMFTGFLLIRYALRRGKVDQDV</sequence>
<keyword evidence="5 8" id="KW-0812">Transmembrane</keyword>
<evidence type="ECO:0000256" key="6">
    <source>
        <dbReference type="ARBA" id="ARBA00022989"/>
    </source>
</evidence>
<comment type="subcellular location">
    <subcellularLocation>
        <location evidence="1">Cell membrane</location>
        <topology evidence="1">Multi-pass membrane protein</topology>
    </subcellularLocation>
</comment>
<evidence type="ECO:0000313" key="10">
    <source>
        <dbReference type="Proteomes" id="UP000495940"/>
    </source>
</evidence>
<evidence type="ECO:0000256" key="4">
    <source>
        <dbReference type="ARBA" id="ARBA00022475"/>
    </source>
</evidence>
<reference evidence="9 10" key="1">
    <citation type="submission" date="2017-06" db="EMBL/GenBank/DDBJ databases">
        <title>Complete Genome Sequence of Streptomyces hawaiiensis NRRL 15010 and insights into acyldepsipeptides biosynthesis.</title>
        <authorList>
            <person name="Mariita R.M."/>
            <person name="Sello J.K."/>
        </authorList>
    </citation>
    <scope>NUCLEOTIDE SEQUENCE [LARGE SCALE GENOMIC DNA]</scope>
    <source>
        <strain evidence="9 10">ATCC 12236</strain>
    </source>
</reference>
<keyword evidence="7 8" id="KW-0472">Membrane</keyword>
<evidence type="ECO:0000256" key="7">
    <source>
        <dbReference type="ARBA" id="ARBA00023136"/>
    </source>
</evidence>
<name>A0A6G5R8S7_9ACTN</name>
<evidence type="ECO:0000256" key="2">
    <source>
        <dbReference type="ARBA" id="ARBA00010735"/>
    </source>
</evidence>
<evidence type="ECO:0000256" key="5">
    <source>
        <dbReference type="ARBA" id="ARBA00022692"/>
    </source>
</evidence>
<dbReference type="Proteomes" id="UP000495940">
    <property type="component" value="Chromosome"/>
</dbReference>
<dbReference type="EMBL" id="CP021978">
    <property type="protein sequence ID" value="QCD54229.1"/>
    <property type="molecule type" value="Genomic_DNA"/>
</dbReference>
<comment type="similarity">
    <text evidence="2">Belongs to the AzlC family.</text>
</comment>
<feature type="transmembrane region" description="Helical" evidence="8">
    <location>
        <begin position="30"/>
        <end position="48"/>
    </location>
</feature>
<dbReference type="GO" id="GO:1903785">
    <property type="term" value="P:L-valine transmembrane transport"/>
    <property type="evidence" value="ECO:0007669"/>
    <property type="project" value="TreeGrafter"/>
</dbReference>
<feature type="transmembrane region" description="Helical" evidence="8">
    <location>
        <begin position="221"/>
        <end position="237"/>
    </location>
</feature>
<keyword evidence="10" id="KW-1185">Reference proteome</keyword>
<dbReference type="PANTHER" id="PTHR34979">
    <property type="entry name" value="INNER MEMBRANE PROTEIN YGAZ"/>
    <property type="match status" value="1"/>
</dbReference>
<proteinExistence type="inferred from homology"/>
<keyword evidence="4" id="KW-1003">Cell membrane</keyword>
<dbReference type="GO" id="GO:0005886">
    <property type="term" value="C:plasma membrane"/>
    <property type="evidence" value="ECO:0007669"/>
    <property type="project" value="UniProtKB-SubCell"/>
</dbReference>
<evidence type="ECO:0000256" key="8">
    <source>
        <dbReference type="SAM" id="Phobius"/>
    </source>
</evidence>
<dbReference type="PANTHER" id="PTHR34979:SF1">
    <property type="entry name" value="INNER MEMBRANE PROTEIN YGAZ"/>
    <property type="match status" value="1"/>
</dbReference>
<feature type="transmembrane region" description="Helical" evidence="8">
    <location>
        <begin position="55"/>
        <end position="78"/>
    </location>
</feature>
<evidence type="ECO:0000256" key="3">
    <source>
        <dbReference type="ARBA" id="ARBA00022448"/>
    </source>
</evidence>
<keyword evidence="6 8" id="KW-1133">Transmembrane helix</keyword>
<organism evidence="9 10">
    <name type="scientific">Streptomyces hawaiiensis</name>
    <dbReference type="NCBI Taxonomy" id="67305"/>
    <lineage>
        <taxon>Bacteria</taxon>
        <taxon>Bacillati</taxon>
        <taxon>Actinomycetota</taxon>
        <taxon>Actinomycetes</taxon>
        <taxon>Kitasatosporales</taxon>
        <taxon>Streptomycetaceae</taxon>
        <taxon>Streptomyces</taxon>
    </lineage>
</organism>
<feature type="transmembrane region" description="Helical" evidence="8">
    <location>
        <begin position="144"/>
        <end position="166"/>
    </location>
</feature>